<dbReference type="Proteomes" id="UP000199337">
    <property type="component" value="Unassembled WGS sequence"/>
</dbReference>
<gene>
    <name evidence="1" type="ORF">SAMN05660649_02901</name>
</gene>
<name>A0A1I2V7Q0_9FIRM</name>
<dbReference type="AlphaFoldDB" id="A0A1I2V7Q0"/>
<dbReference type="EMBL" id="FOOX01000010">
    <property type="protein sequence ID" value="SFG84247.1"/>
    <property type="molecule type" value="Genomic_DNA"/>
</dbReference>
<protein>
    <submittedName>
        <fullName evidence="1">Uncharacterized protein</fullName>
    </submittedName>
</protein>
<sequence>MPKQNLSDFEQGYYYAQRRHTALLLKKSPESILELAMVFFLFTGDTAELARGMGTYYQELGMERMETFKACYQSKQHY</sequence>
<accession>A0A1I2V7Q0</accession>
<dbReference type="RefSeq" id="WP_092472095.1">
    <property type="nucleotide sequence ID" value="NZ_FOOX01000010.1"/>
</dbReference>
<keyword evidence="2" id="KW-1185">Reference proteome</keyword>
<evidence type="ECO:0000313" key="2">
    <source>
        <dbReference type="Proteomes" id="UP000199337"/>
    </source>
</evidence>
<dbReference type="OrthoDB" id="1798884at2"/>
<evidence type="ECO:0000313" key="1">
    <source>
        <dbReference type="EMBL" id="SFG84247.1"/>
    </source>
</evidence>
<proteinExistence type="predicted"/>
<dbReference type="STRING" id="341036.SAMN05660649_02901"/>
<organism evidence="1 2">
    <name type="scientific">Desulfotruncus arcticus DSM 17038</name>
    <dbReference type="NCBI Taxonomy" id="1121424"/>
    <lineage>
        <taxon>Bacteria</taxon>
        <taxon>Bacillati</taxon>
        <taxon>Bacillota</taxon>
        <taxon>Clostridia</taxon>
        <taxon>Eubacteriales</taxon>
        <taxon>Desulfallaceae</taxon>
        <taxon>Desulfotruncus</taxon>
    </lineage>
</organism>
<reference evidence="2" key="1">
    <citation type="submission" date="2016-10" db="EMBL/GenBank/DDBJ databases">
        <authorList>
            <person name="Varghese N."/>
            <person name="Submissions S."/>
        </authorList>
    </citation>
    <scope>NUCLEOTIDE SEQUENCE [LARGE SCALE GENOMIC DNA]</scope>
    <source>
        <strain evidence="2">DSM 17038</strain>
    </source>
</reference>